<proteinExistence type="predicted"/>
<name>A0ABW2MKQ8_9ACTN</name>
<feature type="region of interest" description="Disordered" evidence="1">
    <location>
        <begin position="45"/>
        <end position="74"/>
    </location>
</feature>
<gene>
    <name evidence="3" type="ORF">ACFQW9_26295</name>
</gene>
<feature type="compositionally biased region" description="Basic and acidic residues" evidence="1">
    <location>
        <begin position="60"/>
        <end position="74"/>
    </location>
</feature>
<feature type="transmembrane region" description="Helical" evidence="2">
    <location>
        <begin position="21"/>
        <end position="40"/>
    </location>
</feature>
<comment type="caution">
    <text evidence="3">The sequence shown here is derived from an EMBL/GenBank/DDBJ whole genome shotgun (WGS) entry which is preliminary data.</text>
</comment>
<protein>
    <recommendedName>
        <fullName evidence="5">Secreted protein</fullName>
    </recommendedName>
</protein>
<evidence type="ECO:0008006" key="5">
    <source>
        <dbReference type="Google" id="ProtNLM"/>
    </source>
</evidence>
<evidence type="ECO:0000256" key="1">
    <source>
        <dbReference type="SAM" id="MobiDB-lite"/>
    </source>
</evidence>
<reference evidence="4" key="1">
    <citation type="journal article" date="2019" name="Int. J. Syst. Evol. Microbiol.">
        <title>The Global Catalogue of Microorganisms (GCM) 10K type strain sequencing project: providing services to taxonomists for standard genome sequencing and annotation.</title>
        <authorList>
            <consortium name="The Broad Institute Genomics Platform"/>
            <consortium name="The Broad Institute Genome Sequencing Center for Infectious Disease"/>
            <person name="Wu L."/>
            <person name="Ma J."/>
        </authorList>
    </citation>
    <scope>NUCLEOTIDE SEQUENCE [LARGE SCALE GENOMIC DNA]</scope>
    <source>
        <strain evidence="4">ICMP 19430</strain>
    </source>
</reference>
<dbReference type="Proteomes" id="UP001596509">
    <property type="component" value="Unassembled WGS sequence"/>
</dbReference>
<organism evidence="3 4">
    <name type="scientific">Streptomyces caviscabies</name>
    <dbReference type="NCBI Taxonomy" id="90079"/>
    <lineage>
        <taxon>Bacteria</taxon>
        <taxon>Bacillati</taxon>
        <taxon>Actinomycetota</taxon>
        <taxon>Actinomycetes</taxon>
        <taxon>Kitasatosporales</taxon>
        <taxon>Streptomycetaceae</taxon>
        <taxon>Streptomyces</taxon>
    </lineage>
</organism>
<sequence length="74" mass="7315">MEQKAGPRAGATTARILPPPALWAFLLLLGAVFAGAYAVGQAVGPAAPGMHGPGITGDAPSRDGDMPMEHGGGH</sequence>
<dbReference type="RefSeq" id="WP_050495609.1">
    <property type="nucleotide sequence ID" value="NZ_JBHTCK010000008.1"/>
</dbReference>
<evidence type="ECO:0000256" key="2">
    <source>
        <dbReference type="SAM" id="Phobius"/>
    </source>
</evidence>
<evidence type="ECO:0000313" key="4">
    <source>
        <dbReference type="Proteomes" id="UP001596509"/>
    </source>
</evidence>
<keyword evidence="2" id="KW-1133">Transmembrane helix</keyword>
<evidence type="ECO:0000313" key="3">
    <source>
        <dbReference type="EMBL" id="MFC7354165.1"/>
    </source>
</evidence>
<accession>A0ABW2MKQ8</accession>
<keyword evidence="2" id="KW-0472">Membrane</keyword>
<keyword evidence="4" id="KW-1185">Reference proteome</keyword>
<keyword evidence="2" id="KW-0812">Transmembrane</keyword>
<dbReference type="EMBL" id="JBHTCK010000008">
    <property type="protein sequence ID" value="MFC7354165.1"/>
    <property type="molecule type" value="Genomic_DNA"/>
</dbReference>